<dbReference type="GO" id="GO:0003847">
    <property type="term" value="F:1-alkyl-2-acetylglycerophosphocholine esterase activity"/>
    <property type="evidence" value="ECO:0007669"/>
    <property type="project" value="TreeGrafter"/>
</dbReference>
<dbReference type="InterPro" id="IPR029058">
    <property type="entry name" value="AB_hydrolase_fold"/>
</dbReference>
<feature type="transmembrane region" description="Helical" evidence="4">
    <location>
        <begin position="72"/>
        <end position="93"/>
    </location>
</feature>
<dbReference type="Gene3D" id="3.40.50.1820">
    <property type="entry name" value="alpha/beta hydrolase"/>
    <property type="match status" value="1"/>
</dbReference>
<name>A0A918FDT4_AGRME</name>
<dbReference type="SUPFAM" id="SSF53474">
    <property type="entry name" value="alpha/beta-Hydrolases"/>
    <property type="match status" value="1"/>
</dbReference>
<protein>
    <submittedName>
        <fullName evidence="5">Uncharacterized protein</fullName>
    </submittedName>
</protein>
<evidence type="ECO:0000313" key="5">
    <source>
        <dbReference type="EMBL" id="GGR34163.1"/>
    </source>
</evidence>
<keyword evidence="2" id="KW-0442">Lipid degradation</keyword>
<comment type="caution">
    <text evidence="5">The sequence shown here is derived from an EMBL/GenBank/DDBJ whole genome shotgun (WGS) entry which is preliminary data.</text>
</comment>
<keyword evidence="6" id="KW-1185">Reference proteome</keyword>
<accession>A0A918FDT4</accession>
<gene>
    <name evidence="5" type="ORF">GCM10010196_30200</name>
</gene>
<evidence type="ECO:0000256" key="4">
    <source>
        <dbReference type="SAM" id="Phobius"/>
    </source>
</evidence>
<reference evidence="5" key="1">
    <citation type="journal article" date="2014" name="Int. J. Syst. Evol. Microbiol.">
        <title>Complete genome sequence of Corynebacterium casei LMG S-19264T (=DSM 44701T), isolated from a smear-ripened cheese.</title>
        <authorList>
            <consortium name="US DOE Joint Genome Institute (JGI-PGF)"/>
            <person name="Walter F."/>
            <person name="Albersmeier A."/>
            <person name="Kalinowski J."/>
            <person name="Ruckert C."/>
        </authorList>
    </citation>
    <scope>NUCLEOTIDE SEQUENCE</scope>
    <source>
        <strain evidence="5">JCM 3346</strain>
    </source>
</reference>
<evidence type="ECO:0000256" key="1">
    <source>
        <dbReference type="ARBA" id="ARBA00022801"/>
    </source>
</evidence>
<keyword evidence="3" id="KW-0443">Lipid metabolism</keyword>
<dbReference type="AlphaFoldDB" id="A0A918FDT4"/>
<keyword evidence="1" id="KW-0378">Hydrolase</keyword>
<keyword evidence="4" id="KW-0812">Transmembrane</keyword>
<keyword evidence="4" id="KW-1133">Transmembrane helix</keyword>
<evidence type="ECO:0000313" key="6">
    <source>
        <dbReference type="Proteomes" id="UP000610303"/>
    </source>
</evidence>
<feature type="transmembrane region" description="Helical" evidence="4">
    <location>
        <begin position="48"/>
        <end position="66"/>
    </location>
</feature>
<dbReference type="EMBL" id="BMRJ01000004">
    <property type="protein sequence ID" value="GGR34163.1"/>
    <property type="molecule type" value="Genomic_DNA"/>
</dbReference>
<organism evidence="5 6">
    <name type="scientific">Agromyces mediolanus</name>
    <name type="common">Corynebacterium mediolanum</name>
    <dbReference type="NCBI Taxonomy" id="41986"/>
    <lineage>
        <taxon>Bacteria</taxon>
        <taxon>Bacillati</taxon>
        <taxon>Actinomycetota</taxon>
        <taxon>Actinomycetes</taxon>
        <taxon>Micrococcales</taxon>
        <taxon>Microbacteriaceae</taxon>
        <taxon>Agromyces</taxon>
    </lineage>
</organism>
<sequence>MTRVIRASDAARSGRVEAEPVTPLDVLLALTTPLLLASSALPRRTRPVGVAASAAVSAALVLTALVLDGVRWPTAVLAAAAVLALAVALARLRPPRRPRRRAATVLARLGGATAGTLAVLLALGATGANWALPRFSLPAPSGPHAVAETTLQWERPHPGPSPRTIVGRLWYPTVQRPDPGGVAYLGRDAGESTIVAAALAEDFGAPAFLFDEVARGRVPAAADAMPSPGRWPVIVLSPGLGGVRAQNTSLAMELASHGYAVLAIDHPGDSSATVLEDGTVVRSNLADDPATADALIGEWALRRAADLSSALDELERIAEGARTDAAGRRLAGALDPARAIAAGHSLGGASAILAAGLDPRFAAAVDLDGYPWLAETLGALPPVLALVAGEGTGDAEADDRYRAALDAMLAASSAPQRVEVAGASHLGFTDAPAYLPPLPELVGGSGRDGANAESAEAILAFAARVLHG</sequence>
<feature type="transmembrane region" description="Helical" evidence="4">
    <location>
        <begin position="105"/>
        <end position="132"/>
    </location>
</feature>
<dbReference type="GO" id="GO:0016042">
    <property type="term" value="P:lipid catabolic process"/>
    <property type="evidence" value="ECO:0007669"/>
    <property type="project" value="UniProtKB-KW"/>
</dbReference>
<dbReference type="PANTHER" id="PTHR10272:SF0">
    <property type="entry name" value="PLATELET-ACTIVATING FACTOR ACETYLHYDROLASE"/>
    <property type="match status" value="1"/>
</dbReference>
<dbReference type="Pfam" id="PF03403">
    <property type="entry name" value="PAF-AH_p_II"/>
    <property type="match status" value="1"/>
</dbReference>
<evidence type="ECO:0000256" key="3">
    <source>
        <dbReference type="ARBA" id="ARBA00023098"/>
    </source>
</evidence>
<reference evidence="5" key="2">
    <citation type="submission" date="2020-09" db="EMBL/GenBank/DDBJ databases">
        <authorList>
            <person name="Sun Q."/>
            <person name="Ohkuma M."/>
        </authorList>
    </citation>
    <scope>NUCLEOTIDE SEQUENCE</scope>
    <source>
        <strain evidence="5">JCM 3346</strain>
    </source>
</reference>
<dbReference type="PANTHER" id="PTHR10272">
    <property type="entry name" value="PLATELET-ACTIVATING FACTOR ACETYLHYDROLASE"/>
    <property type="match status" value="1"/>
</dbReference>
<proteinExistence type="predicted"/>
<keyword evidence="4" id="KW-0472">Membrane</keyword>
<dbReference type="Proteomes" id="UP000610303">
    <property type="component" value="Unassembled WGS sequence"/>
</dbReference>
<evidence type="ECO:0000256" key="2">
    <source>
        <dbReference type="ARBA" id="ARBA00022963"/>
    </source>
</evidence>